<keyword evidence="7 10" id="KW-0472">Membrane</keyword>
<feature type="transmembrane region" description="Helical" evidence="10">
    <location>
        <begin position="56"/>
        <end position="78"/>
    </location>
</feature>
<evidence type="ECO:0000256" key="4">
    <source>
        <dbReference type="ARBA" id="ARBA00022692"/>
    </source>
</evidence>
<gene>
    <name evidence="10 11" type="primary">plsY</name>
    <name evidence="11" type="ORF">H9816_05605</name>
</gene>
<dbReference type="HAMAP" id="MF_01043">
    <property type="entry name" value="PlsY"/>
    <property type="match status" value="1"/>
</dbReference>
<comment type="catalytic activity">
    <reaction evidence="10">
        <text>an acyl phosphate + sn-glycerol 3-phosphate = a 1-acyl-sn-glycero-3-phosphate + phosphate</text>
        <dbReference type="Rhea" id="RHEA:34075"/>
        <dbReference type="ChEBI" id="CHEBI:43474"/>
        <dbReference type="ChEBI" id="CHEBI:57597"/>
        <dbReference type="ChEBI" id="CHEBI:57970"/>
        <dbReference type="ChEBI" id="CHEBI:59918"/>
        <dbReference type="EC" id="2.3.1.275"/>
    </reaction>
</comment>
<dbReference type="GO" id="GO:0005886">
    <property type="term" value="C:plasma membrane"/>
    <property type="evidence" value="ECO:0007669"/>
    <property type="project" value="UniProtKB-SubCell"/>
</dbReference>
<feature type="transmembrane region" description="Helical" evidence="10">
    <location>
        <begin position="90"/>
        <end position="108"/>
    </location>
</feature>
<protein>
    <recommendedName>
        <fullName evidence="10">Glycerol-3-phosphate acyltransferase</fullName>
    </recommendedName>
    <alternativeName>
        <fullName evidence="10">Acyl-PO4 G3P acyltransferase</fullName>
    </alternativeName>
    <alternativeName>
        <fullName evidence="10">Acyl-phosphate--glycerol-3-phosphate acyltransferase</fullName>
    </alternativeName>
    <alternativeName>
        <fullName evidence="10">G3P acyltransferase</fullName>
        <shortName evidence="10">GPAT</shortName>
        <ecNumber evidence="10">2.3.1.275</ecNumber>
    </alternativeName>
    <alternativeName>
        <fullName evidence="10">Lysophosphatidic acid synthase</fullName>
        <shortName evidence="10">LPA synthase</shortName>
    </alternativeName>
</protein>
<keyword evidence="4 10" id="KW-0812">Transmembrane</keyword>
<evidence type="ECO:0000256" key="6">
    <source>
        <dbReference type="ARBA" id="ARBA00023098"/>
    </source>
</evidence>
<comment type="similarity">
    <text evidence="10">Belongs to the PlsY family.</text>
</comment>
<dbReference type="Pfam" id="PF02660">
    <property type="entry name" value="G3P_acyltransf"/>
    <property type="match status" value="1"/>
</dbReference>
<evidence type="ECO:0000256" key="2">
    <source>
        <dbReference type="ARBA" id="ARBA00022516"/>
    </source>
</evidence>
<comment type="subcellular location">
    <subcellularLocation>
        <location evidence="10">Cell membrane</location>
        <topology evidence="10">Multi-pass membrane protein</topology>
    </subcellularLocation>
</comment>
<keyword evidence="8 10" id="KW-0594">Phospholipid biosynthesis</keyword>
<sequence length="215" mass="23054">MNPTLLLLLIPAYLLGSIPNAVWIGRRFYGIDVREHGSHNAGATNTLRVLGRRAGFTVFALDFLKGVAAVALASLSGLAPGSDALFNLKFALTAAVVLGHIFPLFAGFRGGKGVATLAGAVLMVYPPAVLLCLATFLVVFLLFRYVSLASMTAGILLPVYTVFVFGQRSVPLIIFCCAIAVLLLVTHRKNIGRLLHGTESRIRFRRTDTPSSGKR</sequence>
<dbReference type="NCBIfam" id="TIGR00023">
    <property type="entry name" value="glycerol-3-phosphate 1-O-acyltransferase PlsY"/>
    <property type="match status" value="1"/>
</dbReference>
<comment type="caution">
    <text evidence="11">The sequence shown here is derived from an EMBL/GenBank/DDBJ whole genome shotgun (WGS) entry which is preliminary data.</text>
</comment>
<evidence type="ECO:0000256" key="7">
    <source>
        <dbReference type="ARBA" id="ARBA00023136"/>
    </source>
</evidence>
<dbReference type="AlphaFoldDB" id="A0A9D2DE28"/>
<comment type="function">
    <text evidence="10">Catalyzes the transfer of an acyl group from acyl-phosphate (acyl-PO(4)) to glycerol-3-phosphate (G3P) to form lysophosphatidic acid (LPA). This enzyme utilizes acyl-phosphate as fatty acyl donor, but not acyl-CoA or acyl-ACP.</text>
</comment>
<keyword evidence="9 10" id="KW-1208">Phospholipid metabolism</keyword>
<dbReference type="GO" id="GO:0008654">
    <property type="term" value="P:phospholipid biosynthetic process"/>
    <property type="evidence" value="ECO:0007669"/>
    <property type="project" value="UniProtKB-UniRule"/>
</dbReference>
<feature type="transmembrane region" description="Helical" evidence="10">
    <location>
        <begin position="6"/>
        <end position="24"/>
    </location>
</feature>
<keyword evidence="1 10" id="KW-1003">Cell membrane</keyword>
<dbReference type="InterPro" id="IPR003811">
    <property type="entry name" value="G3P_acylTferase_PlsY"/>
</dbReference>
<keyword evidence="2 10" id="KW-0444">Lipid biosynthesis</keyword>
<dbReference type="PANTHER" id="PTHR30309:SF0">
    <property type="entry name" value="GLYCEROL-3-PHOSPHATE ACYLTRANSFERASE-RELATED"/>
    <property type="match status" value="1"/>
</dbReference>
<dbReference type="EC" id="2.3.1.275" evidence="10"/>
<keyword evidence="6 10" id="KW-0443">Lipid metabolism</keyword>
<evidence type="ECO:0000256" key="5">
    <source>
        <dbReference type="ARBA" id="ARBA00022989"/>
    </source>
</evidence>
<feature type="transmembrane region" description="Helical" evidence="10">
    <location>
        <begin position="120"/>
        <end position="143"/>
    </location>
</feature>
<dbReference type="GO" id="GO:0043772">
    <property type="term" value="F:acyl-phosphate glycerol-3-phosphate acyltransferase activity"/>
    <property type="evidence" value="ECO:0007669"/>
    <property type="project" value="UniProtKB-UniRule"/>
</dbReference>
<comment type="pathway">
    <text evidence="10">Lipid metabolism; phospholipid metabolism.</text>
</comment>
<evidence type="ECO:0000313" key="11">
    <source>
        <dbReference type="EMBL" id="HIZ15366.1"/>
    </source>
</evidence>
<dbReference type="SMART" id="SM01207">
    <property type="entry name" value="G3P_acyltransf"/>
    <property type="match status" value="1"/>
</dbReference>
<keyword evidence="11" id="KW-0012">Acyltransferase</keyword>
<evidence type="ECO:0000256" key="9">
    <source>
        <dbReference type="ARBA" id="ARBA00023264"/>
    </source>
</evidence>
<dbReference type="Proteomes" id="UP000824014">
    <property type="component" value="Unassembled WGS sequence"/>
</dbReference>
<evidence type="ECO:0000313" key="12">
    <source>
        <dbReference type="Proteomes" id="UP000824014"/>
    </source>
</evidence>
<name>A0A9D2DE28_9BACT</name>
<proteinExistence type="inferred from homology"/>
<feature type="transmembrane region" description="Helical" evidence="10">
    <location>
        <begin position="155"/>
        <end position="185"/>
    </location>
</feature>
<reference evidence="11" key="1">
    <citation type="journal article" date="2021" name="PeerJ">
        <title>Extensive microbial diversity within the chicken gut microbiome revealed by metagenomics and culture.</title>
        <authorList>
            <person name="Gilroy R."/>
            <person name="Ravi A."/>
            <person name="Getino M."/>
            <person name="Pursley I."/>
            <person name="Horton D.L."/>
            <person name="Alikhan N.F."/>
            <person name="Baker D."/>
            <person name="Gharbi K."/>
            <person name="Hall N."/>
            <person name="Watson M."/>
            <person name="Adriaenssens E.M."/>
            <person name="Foster-Nyarko E."/>
            <person name="Jarju S."/>
            <person name="Secka A."/>
            <person name="Antonio M."/>
            <person name="Oren A."/>
            <person name="Chaudhuri R.R."/>
            <person name="La Ragione R."/>
            <person name="Hildebrand F."/>
            <person name="Pallen M.J."/>
        </authorList>
    </citation>
    <scope>NUCLEOTIDE SEQUENCE</scope>
    <source>
        <strain evidence="11">ChiHjej11B10-19426</strain>
    </source>
</reference>
<keyword evidence="3 10" id="KW-0808">Transferase</keyword>
<evidence type="ECO:0000256" key="10">
    <source>
        <dbReference type="HAMAP-Rule" id="MF_01043"/>
    </source>
</evidence>
<comment type="subunit">
    <text evidence="10">Probably interacts with PlsX.</text>
</comment>
<reference evidence="11" key="2">
    <citation type="submission" date="2021-04" db="EMBL/GenBank/DDBJ databases">
        <authorList>
            <person name="Gilroy R."/>
        </authorList>
    </citation>
    <scope>NUCLEOTIDE SEQUENCE</scope>
    <source>
        <strain evidence="11">ChiHjej11B10-19426</strain>
    </source>
</reference>
<organism evidence="11 12">
    <name type="scientific">Candidatus Tidjanibacter faecipullorum</name>
    <dbReference type="NCBI Taxonomy" id="2838766"/>
    <lineage>
        <taxon>Bacteria</taxon>
        <taxon>Pseudomonadati</taxon>
        <taxon>Bacteroidota</taxon>
        <taxon>Bacteroidia</taxon>
        <taxon>Bacteroidales</taxon>
        <taxon>Rikenellaceae</taxon>
        <taxon>Tidjanibacter</taxon>
    </lineage>
</organism>
<dbReference type="PANTHER" id="PTHR30309">
    <property type="entry name" value="INNER MEMBRANE PROTEIN YGIH"/>
    <property type="match status" value="1"/>
</dbReference>
<dbReference type="EMBL" id="DXCC01000017">
    <property type="protein sequence ID" value="HIZ15366.1"/>
    <property type="molecule type" value="Genomic_DNA"/>
</dbReference>
<evidence type="ECO:0000256" key="8">
    <source>
        <dbReference type="ARBA" id="ARBA00023209"/>
    </source>
</evidence>
<evidence type="ECO:0000256" key="1">
    <source>
        <dbReference type="ARBA" id="ARBA00022475"/>
    </source>
</evidence>
<keyword evidence="5 10" id="KW-1133">Transmembrane helix</keyword>
<evidence type="ECO:0000256" key="3">
    <source>
        <dbReference type="ARBA" id="ARBA00022679"/>
    </source>
</evidence>
<accession>A0A9D2DE28</accession>